<evidence type="ECO:0000313" key="2">
    <source>
        <dbReference type="Proteomes" id="UP001054837"/>
    </source>
</evidence>
<comment type="caution">
    <text evidence="1">The sequence shown here is derived from an EMBL/GenBank/DDBJ whole genome shotgun (WGS) entry which is preliminary data.</text>
</comment>
<keyword evidence="2" id="KW-1185">Reference proteome</keyword>
<reference evidence="1 2" key="1">
    <citation type="submission" date="2021-06" db="EMBL/GenBank/DDBJ databases">
        <title>Caerostris darwini draft genome.</title>
        <authorList>
            <person name="Kono N."/>
            <person name="Arakawa K."/>
        </authorList>
    </citation>
    <scope>NUCLEOTIDE SEQUENCE [LARGE SCALE GENOMIC DNA]</scope>
</reference>
<evidence type="ECO:0000313" key="1">
    <source>
        <dbReference type="EMBL" id="GIY40992.1"/>
    </source>
</evidence>
<protein>
    <submittedName>
        <fullName evidence="1">Uncharacterized protein</fullName>
    </submittedName>
</protein>
<dbReference type="AlphaFoldDB" id="A0AAV4T8E1"/>
<sequence>MCNRCKCAHLPLPASGQADQSRLNVWQKSKAPTLNAKLVRKGLKNARCHSHVITSALSVIKNRLSWGTKDKPQCIKGLSRDRIHPSSPL</sequence>
<dbReference type="Proteomes" id="UP001054837">
    <property type="component" value="Unassembled WGS sequence"/>
</dbReference>
<name>A0AAV4T8E1_9ARAC</name>
<dbReference type="EMBL" id="BPLQ01009022">
    <property type="protein sequence ID" value="GIY40992.1"/>
    <property type="molecule type" value="Genomic_DNA"/>
</dbReference>
<organism evidence="1 2">
    <name type="scientific">Caerostris darwini</name>
    <dbReference type="NCBI Taxonomy" id="1538125"/>
    <lineage>
        <taxon>Eukaryota</taxon>
        <taxon>Metazoa</taxon>
        <taxon>Ecdysozoa</taxon>
        <taxon>Arthropoda</taxon>
        <taxon>Chelicerata</taxon>
        <taxon>Arachnida</taxon>
        <taxon>Araneae</taxon>
        <taxon>Araneomorphae</taxon>
        <taxon>Entelegynae</taxon>
        <taxon>Araneoidea</taxon>
        <taxon>Araneidae</taxon>
        <taxon>Caerostris</taxon>
    </lineage>
</organism>
<proteinExistence type="predicted"/>
<gene>
    <name evidence="1" type="ORF">CDAR_168541</name>
</gene>
<accession>A0AAV4T8E1</accession>